<dbReference type="RefSeq" id="WP_004099265.1">
    <property type="nucleotide sequence ID" value="NZ_AFGF01000241.1"/>
</dbReference>
<dbReference type="Gene3D" id="3.40.50.300">
    <property type="entry name" value="P-loop containing nucleotide triphosphate hydrolases"/>
    <property type="match status" value="1"/>
</dbReference>
<proteinExistence type="predicted"/>
<sequence length="150" mass="17024">MARGGEKDFGKEAIDCLVKGIEERRNDLILILAGYQKEMENFLQTNPGLRSRFPIHIEFPDYSQQELIQIAEQMCQARQYRLAAQARLLLASIVSAAENGHGDTRGNARTIRNTIEKAIRRQAVRLIAQKSITREELMLIEPEDLSEGKS</sequence>
<dbReference type="STRING" id="1009370.ALO_19852"/>
<dbReference type="EMBL" id="AFGF01000241">
    <property type="protein sequence ID" value="EGO62089.1"/>
    <property type="molecule type" value="Genomic_DNA"/>
</dbReference>
<dbReference type="GO" id="GO:0005524">
    <property type="term" value="F:ATP binding"/>
    <property type="evidence" value="ECO:0007669"/>
    <property type="project" value="UniProtKB-KW"/>
</dbReference>
<evidence type="ECO:0000256" key="1">
    <source>
        <dbReference type="ARBA" id="ARBA00022741"/>
    </source>
</evidence>
<reference evidence="4 5" key="1">
    <citation type="journal article" date="2011" name="EMBO J.">
        <title>Structural diversity of bacterial flagellar motors.</title>
        <authorList>
            <person name="Chen S."/>
            <person name="Beeby M."/>
            <person name="Murphy G.E."/>
            <person name="Leadbetter J.R."/>
            <person name="Hendrixson D.R."/>
            <person name="Briegel A."/>
            <person name="Li Z."/>
            <person name="Shi J."/>
            <person name="Tocheva E.I."/>
            <person name="Muller A."/>
            <person name="Dobro M.J."/>
            <person name="Jensen G.J."/>
        </authorList>
    </citation>
    <scope>NUCLEOTIDE SEQUENCE [LARGE SCALE GENOMIC DNA]</scope>
    <source>
        <strain evidence="4 5">DSM 6540</strain>
    </source>
</reference>
<name>F7NPC7_9FIRM</name>
<dbReference type="SUPFAM" id="SSF52540">
    <property type="entry name" value="P-loop containing nucleoside triphosphate hydrolases"/>
    <property type="match status" value="1"/>
</dbReference>
<gene>
    <name evidence="4" type="ORF">ALO_19852</name>
</gene>
<dbReference type="PRINTS" id="PR00819">
    <property type="entry name" value="CBXCFQXSUPER"/>
</dbReference>
<dbReference type="GO" id="GO:0016887">
    <property type="term" value="F:ATP hydrolysis activity"/>
    <property type="evidence" value="ECO:0007669"/>
    <property type="project" value="TreeGrafter"/>
</dbReference>
<dbReference type="PANTHER" id="PTHR43392">
    <property type="entry name" value="AAA-TYPE ATPASE FAMILY PROTEIN / ANKYRIN REPEAT FAMILY PROTEIN"/>
    <property type="match status" value="1"/>
</dbReference>
<feature type="domain" description="CbbX AAA lid" evidence="3">
    <location>
        <begin position="86"/>
        <end position="145"/>
    </location>
</feature>
<comment type="caution">
    <text evidence="4">The sequence shown here is derived from an EMBL/GenBank/DDBJ whole genome shotgun (WGS) entry which is preliminary data.</text>
</comment>
<dbReference type="InterPro" id="IPR050773">
    <property type="entry name" value="CbxX/CfxQ_RuBisCO_ESX"/>
</dbReference>
<dbReference type="InterPro" id="IPR041627">
    <property type="entry name" value="AAA_lid_6"/>
</dbReference>
<keyword evidence="2" id="KW-0067">ATP-binding</keyword>
<keyword evidence="5" id="KW-1185">Reference proteome</keyword>
<dbReference type="Proteomes" id="UP000003240">
    <property type="component" value="Unassembled WGS sequence"/>
</dbReference>
<organism evidence="4 5">
    <name type="scientific">Acetonema longum DSM 6540</name>
    <dbReference type="NCBI Taxonomy" id="1009370"/>
    <lineage>
        <taxon>Bacteria</taxon>
        <taxon>Bacillati</taxon>
        <taxon>Bacillota</taxon>
        <taxon>Negativicutes</taxon>
        <taxon>Acetonemataceae</taxon>
        <taxon>Acetonema</taxon>
    </lineage>
</organism>
<dbReference type="PANTHER" id="PTHR43392:SF2">
    <property type="entry name" value="AAA-TYPE ATPASE FAMILY PROTEIN _ ANKYRIN REPEAT FAMILY PROTEIN"/>
    <property type="match status" value="1"/>
</dbReference>
<dbReference type="eggNOG" id="COG0464">
    <property type="taxonomic scope" value="Bacteria"/>
</dbReference>
<dbReference type="AlphaFoldDB" id="F7NPC7"/>
<evidence type="ECO:0000256" key="2">
    <source>
        <dbReference type="ARBA" id="ARBA00022840"/>
    </source>
</evidence>
<accession>F7NPC7</accession>
<dbReference type="InterPro" id="IPR027417">
    <property type="entry name" value="P-loop_NTPase"/>
</dbReference>
<dbReference type="Pfam" id="PF17866">
    <property type="entry name" value="AAA_lid_6"/>
    <property type="match status" value="1"/>
</dbReference>
<keyword evidence="1" id="KW-0547">Nucleotide-binding</keyword>
<evidence type="ECO:0000313" key="5">
    <source>
        <dbReference type="Proteomes" id="UP000003240"/>
    </source>
</evidence>
<evidence type="ECO:0000313" key="4">
    <source>
        <dbReference type="EMBL" id="EGO62089.1"/>
    </source>
</evidence>
<evidence type="ECO:0000259" key="3">
    <source>
        <dbReference type="Pfam" id="PF17866"/>
    </source>
</evidence>
<protein>
    <submittedName>
        <fullName evidence="4">AAA ATPase central domain protein</fullName>
    </submittedName>
</protein>
<dbReference type="Gene3D" id="1.10.8.60">
    <property type="match status" value="1"/>
</dbReference>
<dbReference type="InterPro" id="IPR000641">
    <property type="entry name" value="CbxX/CfxQ"/>
</dbReference>